<dbReference type="STRING" id="1855912.LuPra_04962"/>
<reference evidence="3" key="2">
    <citation type="submission" date="2016-04" db="EMBL/GenBank/DDBJ databases">
        <title>First Complete Genome Sequence of a Subdivision 6 Acidobacterium.</title>
        <authorList>
            <person name="Huang S."/>
            <person name="Vieira S."/>
            <person name="Bunk B."/>
            <person name="Riedel T."/>
            <person name="Sproeer C."/>
            <person name="Overmann J."/>
        </authorList>
    </citation>
    <scope>NUCLEOTIDE SEQUENCE [LARGE SCALE GENOMIC DNA]</scope>
    <source>
        <strain evidence="3">DSM 100886 HEG_-6_39</strain>
    </source>
</reference>
<dbReference type="EMBL" id="CP015136">
    <property type="protein sequence ID" value="AMY11704.1"/>
    <property type="molecule type" value="Genomic_DNA"/>
</dbReference>
<feature type="domain" description="Methyltransferase type 11" evidence="1">
    <location>
        <begin position="48"/>
        <end position="136"/>
    </location>
</feature>
<evidence type="ECO:0000313" key="2">
    <source>
        <dbReference type="EMBL" id="AMY11704.1"/>
    </source>
</evidence>
<dbReference type="Proteomes" id="UP000076079">
    <property type="component" value="Chromosome"/>
</dbReference>
<dbReference type="InterPro" id="IPR029063">
    <property type="entry name" value="SAM-dependent_MTases_sf"/>
</dbReference>
<dbReference type="PATRIC" id="fig|1813736.3.peg.5217"/>
<dbReference type="Pfam" id="PF08241">
    <property type="entry name" value="Methyltransf_11"/>
    <property type="match status" value="1"/>
</dbReference>
<dbReference type="InterPro" id="IPR013216">
    <property type="entry name" value="Methyltransf_11"/>
</dbReference>
<keyword evidence="2" id="KW-0808">Transferase</keyword>
<dbReference type="RefSeq" id="WP_110173227.1">
    <property type="nucleotide sequence ID" value="NZ_CP015136.1"/>
</dbReference>
<accession>A0A143PV46</accession>
<dbReference type="AlphaFoldDB" id="A0A143PV46"/>
<dbReference type="OrthoDB" id="9808140at2"/>
<dbReference type="CDD" id="cd02440">
    <property type="entry name" value="AdoMet_MTases"/>
    <property type="match status" value="1"/>
</dbReference>
<evidence type="ECO:0000313" key="3">
    <source>
        <dbReference type="Proteomes" id="UP000076079"/>
    </source>
</evidence>
<gene>
    <name evidence="2" type="ORF">LuPra_04962</name>
</gene>
<reference evidence="2 3" key="1">
    <citation type="journal article" date="2016" name="Genome Announc.">
        <title>First Complete Genome Sequence of a Subdivision 6 Acidobacterium Strain.</title>
        <authorList>
            <person name="Huang S."/>
            <person name="Vieira S."/>
            <person name="Bunk B."/>
            <person name="Riedel T."/>
            <person name="Sproer C."/>
            <person name="Overmann J."/>
        </authorList>
    </citation>
    <scope>NUCLEOTIDE SEQUENCE [LARGE SCALE GENOMIC DNA]</scope>
    <source>
        <strain evidence="3">DSM 100886 HEG_-6_39</strain>
    </source>
</reference>
<protein>
    <submittedName>
        <fullName evidence="2">Methyltransferase domain protein</fullName>
    </submittedName>
</protein>
<proteinExistence type="predicted"/>
<dbReference type="Gene3D" id="3.40.50.150">
    <property type="entry name" value="Vaccinia Virus protein VP39"/>
    <property type="match status" value="1"/>
</dbReference>
<sequence length="222" mass="25424">MTAAGGVDVQSIYERRFADTLAFRREMWGVLCRGFFQRHVSETATVVEIGAGYCEFINNIRARRKIAVDLNPDTRRHAGADVEVILSSTSRMATLDDGVADVVFASNFLEHLTREDILATLREVRRVLTPRGQFLILQPNIRYCREDYWQFFDHITPLCERSLSEALETTGFTVQYLLGRFLPFTTQGRLPNSIALLKLYLQIPPVWRIFGQQSFFIATPRG</sequence>
<organism evidence="2 3">
    <name type="scientific">Luteitalea pratensis</name>
    <dbReference type="NCBI Taxonomy" id="1855912"/>
    <lineage>
        <taxon>Bacteria</taxon>
        <taxon>Pseudomonadati</taxon>
        <taxon>Acidobacteriota</taxon>
        <taxon>Vicinamibacteria</taxon>
        <taxon>Vicinamibacterales</taxon>
        <taxon>Vicinamibacteraceae</taxon>
        <taxon>Luteitalea</taxon>
    </lineage>
</organism>
<keyword evidence="2" id="KW-0489">Methyltransferase</keyword>
<evidence type="ECO:0000259" key="1">
    <source>
        <dbReference type="Pfam" id="PF08241"/>
    </source>
</evidence>
<dbReference type="GO" id="GO:0032259">
    <property type="term" value="P:methylation"/>
    <property type="evidence" value="ECO:0007669"/>
    <property type="project" value="UniProtKB-KW"/>
</dbReference>
<dbReference type="SUPFAM" id="SSF53335">
    <property type="entry name" value="S-adenosyl-L-methionine-dependent methyltransferases"/>
    <property type="match status" value="1"/>
</dbReference>
<keyword evidence="3" id="KW-1185">Reference proteome</keyword>
<dbReference type="GO" id="GO:0008757">
    <property type="term" value="F:S-adenosylmethionine-dependent methyltransferase activity"/>
    <property type="evidence" value="ECO:0007669"/>
    <property type="project" value="InterPro"/>
</dbReference>
<name>A0A143PV46_LUTPR</name>
<dbReference type="KEGG" id="abac:LuPra_04962"/>